<name>A0A4C1TZS4_EUMVA</name>
<dbReference type="EMBL" id="BGZK01000104">
    <property type="protein sequence ID" value="GBP19106.1"/>
    <property type="molecule type" value="Genomic_DNA"/>
</dbReference>
<dbReference type="AlphaFoldDB" id="A0A4C1TZS4"/>
<organism evidence="1 2">
    <name type="scientific">Eumeta variegata</name>
    <name type="common">Bagworm moth</name>
    <name type="synonym">Eumeta japonica</name>
    <dbReference type="NCBI Taxonomy" id="151549"/>
    <lineage>
        <taxon>Eukaryota</taxon>
        <taxon>Metazoa</taxon>
        <taxon>Ecdysozoa</taxon>
        <taxon>Arthropoda</taxon>
        <taxon>Hexapoda</taxon>
        <taxon>Insecta</taxon>
        <taxon>Pterygota</taxon>
        <taxon>Neoptera</taxon>
        <taxon>Endopterygota</taxon>
        <taxon>Lepidoptera</taxon>
        <taxon>Glossata</taxon>
        <taxon>Ditrysia</taxon>
        <taxon>Tineoidea</taxon>
        <taxon>Psychidae</taxon>
        <taxon>Oiketicinae</taxon>
        <taxon>Eumeta</taxon>
    </lineage>
</organism>
<dbReference type="Proteomes" id="UP000299102">
    <property type="component" value="Unassembled WGS sequence"/>
</dbReference>
<accession>A0A4C1TZS4</accession>
<proteinExistence type="predicted"/>
<evidence type="ECO:0000313" key="1">
    <source>
        <dbReference type="EMBL" id="GBP19106.1"/>
    </source>
</evidence>
<reference evidence="1 2" key="1">
    <citation type="journal article" date="2019" name="Commun. Biol.">
        <title>The bagworm genome reveals a unique fibroin gene that provides high tensile strength.</title>
        <authorList>
            <person name="Kono N."/>
            <person name="Nakamura H."/>
            <person name="Ohtoshi R."/>
            <person name="Tomita M."/>
            <person name="Numata K."/>
            <person name="Arakawa K."/>
        </authorList>
    </citation>
    <scope>NUCLEOTIDE SEQUENCE [LARGE SCALE GENOMIC DNA]</scope>
</reference>
<sequence length="96" mass="10311">MRSAWLRSLECNVCSSYLQTDAPFINCSGIGASIAIVLRSPHVKLVLLKSSMNINAVHDFAHTARNPFSKATVQEIRGTGLRGGAEIAVTLSAQLK</sequence>
<evidence type="ECO:0000313" key="2">
    <source>
        <dbReference type="Proteomes" id="UP000299102"/>
    </source>
</evidence>
<gene>
    <name evidence="1" type="ORF">EVAR_83419_1</name>
</gene>
<comment type="caution">
    <text evidence="1">The sequence shown here is derived from an EMBL/GenBank/DDBJ whole genome shotgun (WGS) entry which is preliminary data.</text>
</comment>
<protein>
    <submittedName>
        <fullName evidence="1">Uncharacterized protein</fullName>
    </submittedName>
</protein>
<keyword evidence="2" id="KW-1185">Reference proteome</keyword>